<accession>A0ABR0KBK5</accession>
<evidence type="ECO:0000256" key="1">
    <source>
        <dbReference type="SAM" id="MobiDB-lite"/>
    </source>
</evidence>
<evidence type="ECO:0000313" key="2">
    <source>
        <dbReference type="EMBL" id="KAK5093111.1"/>
    </source>
</evidence>
<evidence type="ECO:0000313" key="3">
    <source>
        <dbReference type="Proteomes" id="UP001345013"/>
    </source>
</evidence>
<keyword evidence="3" id="KW-1185">Reference proteome</keyword>
<name>A0ABR0KBK5_9EURO</name>
<gene>
    <name evidence="2" type="ORF">LTR24_004514</name>
</gene>
<dbReference type="EMBL" id="JAVRRG010000047">
    <property type="protein sequence ID" value="KAK5093111.1"/>
    <property type="molecule type" value="Genomic_DNA"/>
</dbReference>
<feature type="compositionally biased region" description="Low complexity" evidence="1">
    <location>
        <begin position="1"/>
        <end position="12"/>
    </location>
</feature>
<dbReference type="Proteomes" id="UP001345013">
    <property type="component" value="Unassembled WGS sequence"/>
</dbReference>
<protein>
    <submittedName>
        <fullName evidence="2">Uncharacterized protein</fullName>
    </submittedName>
</protein>
<organism evidence="2 3">
    <name type="scientific">Lithohypha guttulata</name>
    <dbReference type="NCBI Taxonomy" id="1690604"/>
    <lineage>
        <taxon>Eukaryota</taxon>
        <taxon>Fungi</taxon>
        <taxon>Dikarya</taxon>
        <taxon>Ascomycota</taxon>
        <taxon>Pezizomycotina</taxon>
        <taxon>Eurotiomycetes</taxon>
        <taxon>Chaetothyriomycetidae</taxon>
        <taxon>Chaetothyriales</taxon>
        <taxon>Trichomeriaceae</taxon>
        <taxon>Lithohypha</taxon>
    </lineage>
</organism>
<sequence>MALPPSSSMAPSRSKRSSKPAKLRPQTKKASSERQPGPRSIEARSAHPQSQTQNTALISNYGVPMAPGSSVWPATMNMTKGQQGRAANRAHTPSAPKQVQKQKQKQKQDEVDAYQLLLSDKLRARQNKTLEEADRIQAAVNVGFVLHWTREEVVRTVKKAEAYARGVAKGEKATLTAKMMEVAGEEEVLGFERALAEDRLDGPAGSDGDGFARLKYLRSAFSGKAEAGVVDLGGQQRVPGAPPELEDEPQLSAPLLLMKIQAALNIAFQSTCDAISSGTDDGFNRQTFDFATFRQKATHLLRVPNRQCGQETLRLLEHSKLGRKRFGDTDCRGRSIAVLPGIERPLTAREKVKILERVKTGLRDGRELIEAIVDVLGSSEGSGLGVVDSGWGSGGLSRRAMAQLGDDGFLLLNSAFRARSGGGIVVPDYVVDGEEEEEVESMNDGA</sequence>
<reference evidence="2 3" key="1">
    <citation type="submission" date="2023-08" db="EMBL/GenBank/DDBJ databases">
        <title>Black Yeasts Isolated from many extreme environments.</title>
        <authorList>
            <person name="Coleine C."/>
            <person name="Stajich J.E."/>
            <person name="Selbmann L."/>
        </authorList>
    </citation>
    <scope>NUCLEOTIDE SEQUENCE [LARGE SCALE GENOMIC DNA]</scope>
    <source>
        <strain evidence="2 3">CCFEE 5885</strain>
    </source>
</reference>
<comment type="caution">
    <text evidence="2">The sequence shown here is derived from an EMBL/GenBank/DDBJ whole genome shotgun (WGS) entry which is preliminary data.</text>
</comment>
<feature type="compositionally biased region" description="Polar residues" evidence="1">
    <location>
        <begin position="47"/>
        <end position="58"/>
    </location>
</feature>
<proteinExistence type="predicted"/>
<feature type="region of interest" description="Disordered" evidence="1">
    <location>
        <begin position="1"/>
        <end position="108"/>
    </location>
</feature>
<feature type="compositionally biased region" description="Basic residues" evidence="1">
    <location>
        <begin position="13"/>
        <end position="27"/>
    </location>
</feature>